<dbReference type="PROSITE" id="PS50007">
    <property type="entry name" value="PIPLC_X_DOMAIN"/>
    <property type="match status" value="1"/>
</dbReference>
<keyword evidence="2" id="KW-0378">Hydrolase</keyword>
<evidence type="ECO:0000256" key="1">
    <source>
        <dbReference type="ARBA" id="ARBA00022737"/>
    </source>
</evidence>
<feature type="repeat" description="ANK" evidence="4">
    <location>
        <begin position="541"/>
        <end position="573"/>
    </location>
</feature>
<protein>
    <submittedName>
        <fullName evidence="8">GDPD-domain-containing protein</fullName>
    </submittedName>
</protein>
<dbReference type="SMART" id="SM00248">
    <property type="entry name" value="ANK"/>
    <property type="match status" value="5"/>
</dbReference>
<evidence type="ECO:0000256" key="5">
    <source>
        <dbReference type="SAM" id="MobiDB-lite"/>
    </source>
</evidence>
<keyword evidence="3 4" id="KW-0040">ANK repeat</keyword>
<dbReference type="AlphaFoldDB" id="A0A1E4SGP3"/>
<evidence type="ECO:0000256" key="2">
    <source>
        <dbReference type="ARBA" id="ARBA00022801"/>
    </source>
</evidence>
<dbReference type="Pfam" id="PF25329">
    <property type="entry name" value="C2_GDE1"/>
    <property type="match status" value="1"/>
</dbReference>
<dbReference type="GO" id="GO:0047389">
    <property type="term" value="F:glycerophosphocholine phosphodiesterase activity"/>
    <property type="evidence" value="ECO:0007669"/>
    <property type="project" value="EnsemblFungi"/>
</dbReference>
<dbReference type="PANTHER" id="PTHR22958:SF1">
    <property type="entry name" value="GLYCEROPHOSPHOCHOLINE PHOSPHODIESTERASE GPCPD1"/>
    <property type="match status" value="1"/>
</dbReference>
<dbReference type="PROSITE" id="PS51704">
    <property type="entry name" value="GP_PDE"/>
    <property type="match status" value="1"/>
</dbReference>
<dbReference type="SUPFAM" id="SSF48403">
    <property type="entry name" value="Ankyrin repeat"/>
    <property type="match status" value="1"/>
</dbReference>
<evidence type="ECO:0000256" key="4">
    <source>
        <dbReference type="PROSITE-ProRule" id="PRU00023"/>
    </source>
</evidence>
<dbReference type="InterPro" id="IPR017946">
    <property type="entry name" value="PLC-like_Pdiesterase_TIM-brl"/>
</dbReference>
<dbReference type="PROSITE" id="PS50088">
    <property type="entry name" value="ANK_REPEAT"/>
    <property type="match status" value="2"/>
</dbReference>
<dbReference type="Proteomes" id="UP000094285">
    <property type="component" value="Unassembled WGS sequence"/>
</dbReference>
<dbReference type="InterPro" id="IPR036770">
    <property type="entry name" value="Ankyrin_rpt-contain_sf"/>
</dbReference>
<dbReference type="EMBL" id="KV453913">
    <property type="protein sequence ID" value="ODV78687.1"/>
    <property type="molecule type" value="Genomic_DNA"/>
</dbReference>
<dbReference type="STRING" id="984487.A0A1E4SGP3"/>
<dbReference type="InterPro" id="IPR051578">
    <property type="entry name" value="GDPD"/>
</dbReference>
<feature type="compositionally biased region" description="Low complexity" evidence="5">
    <location>
        <begin position="673"/>
        <end position="685"/>
    </location>
</feature>
<name>A0A1E4SGP3_9ASCO</name>
<proteinExistence type="predicted"/>
<dbReference type="Gene3D" id="3.20.20.190">
    <property type="entry name" value="Phosphatidylinositol (PI) phosphodiesterase"/>
    <property type="match status" value="1"/>
</dbReference>
<feature type="domain" description="GP-PDE" evidence="7">
    <location>
        <begin position="888"/>
        <end position="1245"/>
    </location>
</feature>
<keyword evidence="9" id="KW-1185">Reference proteome</keyword>
<evidence type="ECO:0000256" key="3">
    <source>
        <dbReference type="ARBA" id="ARBA00023043"/>
    </source>
</evidence>
<gene>
    <name evidence="8" type="ORF">CANTADRAFT_53541</name>
</gene>
<feature type="repeat" description="ANK" evidence="4">
    <location>
        <begin position="507"/>
        <end position="539"/>
    </location>
</feature>
<feature type="region of interest" description="Disordered" evidence="5">
    <location>
        <begin position="970"/>
        <end position="1030"/>
    </location>
</feature>
<dbReference type="GO" id="GO:0046475">
    <property type="term" value="P:glycerophospholipid catabolic process"/>
    <property type="evidence" value="ECO:0007669"/>
    <property type="project" value="EnsemblFungi"/>
</dbReference>
<reference evidence="9" key="1">
    <citation type="submission" date="2016-05" db="EMBL/GenBank/DDBJ databases">
        <title>Comparative genomics of biotechnologically important yeasts.</title>
        <authorList>
            <consortium name="DOE Joint Genome Institute"/>
            <person name="Riley R."/>
            <person name="Haridas S."/>
            <person name="Wolfe K.H."/>
            <person name="Lopes M.R."/>
            <person name="Hittinger C.T."/>
            <person name="Goker M."/>
            <person name="Salamov A."/>
            <person name="Wisecaver J."/>
            <person name="Long T.M."/>
            <person name="Aerts A.L."/>
            <person name="Barry K."/>
            <person name="Choi C."/>
            <person name="Clum A."/>
            <person name="Coughlan A.Y."/>
            <person name="Deshpande S."/>
            <person name="Douglass A.P."/>
            <person name="Hanson S.J."/>
            <person name="Klenk H.-P."/>
            <person name="Labutti K."/>
            <person name="Lapidus A."/>
            <person name="Lindquist E."/>
            <person name="Lipzen A."/>
            <person name="Meier-Kolthoff J.P."/>
            <person name="Ohm R.A."/>
            <person name="Otillar R.P."/>
            <person name="Pangilinan J."/>
            <person name="Peng Y."/>
            <person name="Rokas A."/>
            <person name="Rosa C.A."/>
            <person name="Scheuner C."/>
            <person name="Sibirny A.A."/>
            <person name="Slot J.C."/>
            <person name="Stielow J.B."/>
            <person name="Sun H."/>
            <person name="Kurtzman C.P."/>
            <person name="Blackwell M."/>
            <person name="Grigoriev I.V."/>
            <person name="Jeffries T.W."/>
        </authorList>
    </citation>
    <scope>NUCLEOTIDE SEQUENCE [LARGE SCALE GENOMIC DNA]</scope>
    <source>
        <strain evidence="9">NRRL Y-17324</strain>
    </source>
</reference>
<dbReference type="Gene3D" id="1.25.40.20">
    <property type="entry name" value="Ankyrin repeat-containing domain"/>
    <property type="match status" value="2"/>
</dbReference>
<dbReference type="CDD" id="cd14484">
    <property type="entry name" value="SPX_GDE1_like"/>
    <property type="match status" value="1"/>
</dbReference>
<feature type="domain" description="SPX" evidence="6">
    <location>
        <begin position="1"/>
        <end position="154"/>
    </location>
</feature>
<evidence type="ECO:0000259" key="7">
    <source>
        <dbReference type="PROSITE" id="PS51704"/>
    </source>
</evidence>
<dbReference type="Pfam" id="PF03009">
    <property type="entry name" value="GDPD"/>
    <property type="match status" value="1"/>
</dbReference>
<dbReference type="Pfam" id="PF12796">
    <property type="entry name" value="Ank_2"/>
    <property type="match status" value="1"/>
</dbReference>
<feature type="compositionally biased region" description="Polar residues" evidence="5">
    <location>
        <begin position="998"/>
        <end position="1026"/>
    </location>
</feature>
<dbReference type="InterPro" id="IPR057506">
    <property type="entry name" value="C2_GPCPD1"/>
</dbReference>
<dbReference type="InterPro" id="IPR002110">
    <property type="entry name" value="Ankyrin_rpt"/>
</dbReference>
<dbReference type="PANTHER" id="PTHR22958">
    <property type="entry name" value="GLYCEROPHOSPHORYL DIESTER PHOSPHODIESTERASE"/>
    <property type="match status" value="1"/>
</dbReference>
<feature type="region of interest" description="Disordered" evidence="5">
    <location>
        <begin position="673"/>
        <end position="694"/>
    </location>
</feature>
<dbReference type="InterPro" id="IPR030395">
    <property type="entry name" value="GP_PDE_dom"/>
</dbReference>
<feature type="region of interest" description="Disordered" evidence="5">
    <location>
        <begin position="613"/>
        <end position="634"/>
    </location>
</feature>
<keyword evidence="1" id="KW-0677">Repeat</keyword>
<dbReference type="Pfam" id="PF03105">
    <property type="entry name" value="SPX"/>
    <property type="match status" value="1"/>
</dbReference>
<dbReference type="RefSeq" id="XP_020063809.1">
    <property type="nucleotide sequence ID" value="XM_020210228.1"/>
</dbReference>
<sequence>MKFGKTLLNHQIPEWSIFYMNYKHLKKIIKTIDAVFDATIDTNASEVISSVLSTFFFELDRDIEKVNEFYNNKFKEYNRRLDRLIQVLGYSNSTINHQIESNEELDEIISILLELRSIFRNLKWFGELNHKGFVKILKKLDKKLKLTMTSLENVEDLANSEKFSFELSSNNKETYLSTRVEALPFSNGSELLASLDTINDILNKLSDEEDFTPGNDQTAKSFEFLKIGNRRRYSFDQEFLQHYYELIYQNQHETLLTELSNITDKSKLTLKFLISLLSKAAMVNSTDSIDVLFDYLTNYVHDNPIYEGNPLYDKSDISGRNFFHQYITSLGKNQLIKQQKVTPGESADMDRFFGNKNGPDGGNQISDNSINGLKHILEKLNDPQLRSVLVAHDNYNRTPLHYCAQYGLKDATRILLEVLIKWKLIDPKVSIDNVEVWGDQEGLTPLHLSIIGKHPKTTENLIVANNGNTLCCPQLLLLAVRLNNPLILNSLISQGNIDIDYTDLEHNNETALYIASKLMLYGLVEFLLENGANTELGENVFGWTPIFIAAAEGDKAVVKLLIEFGSKFDIFDYSGWLPMEHASLRGHLEVADLLLPKDVNLLLYDVNNPENNLPRTNGIPSPTTASGRPTVTPMDTSELINRSVSPDIESSIDRLPESTKKSVNQVYKQLKGNGSSSSIINRSKSPGARHRTRNVNPIKSFGHRYLNTEESLILITLGTTDLRDHSKPIDLNKITLAKTFFTELDTALSLKITCRDKSNNVPVEPPVIIDLPLEDQHGSATDPITFKLNNGLESDDVIITFDLIPTYQYTTKKEKILGRAIALLKDAYTRVGPNLRSLNNNITLPILDSTSLDILGSLRFEYLCVKSFNHSSMSIGRSDTYWKQLVSTRVIGHRGLGKNVSSRNSLQLGENTVESFIAAASLGASYVEFDVQLTKDFIPVVYHDFTVAESGVDIPMHALTVEQFLGLKDDEKQHKHSSHSHPQVTQDDDIVHKVNRPRSLSSFPSAPNFQNKSKSHTQFSSSLTSTAEDERIEREYKDQINKKMMLTKTWKSKGFKGNARGLSVASNFVTLKELFKKLPKSIGFNIELKYPMLDEAEEESMGEIAIDLNFYVDTILKVIYDENTAARDIIFSSFHPDICLLLSLKQPTIPILFLTEAGTAERADIRSSSLQNAIRFSKKWNLLGIVSAAETLVKTPRLTQVVKSSGLVCVTYGTENNDPELAKIQMKAGVDAVIADSVLAVREGLRKDQESLKEVEDSASE</sequence>
<evidence type="ECO:0000259" key="6">
    <source>
        <dbReference type="PROSITE" id="PS51382"/>
    </source>
</evidence>
<dbReference type="GeneID" id="30984364"/>
<dbReference type="OrthoDB" id="197419at2759"/>
<dbReference type="PROSITE" id="PS51382">
    <property type="entry name" value="SPX"/>
    <property type="match status" value="1"/>
</dbReference>
<evidence type="ECO:0000313" key="9">
    <source>
        <dbReference type="Proteomes" id="UP000094285"/>
    </source>
</evidence>
<organism evidence="8 9">
    <name type="scientific">Suhomyces tanzawaensis NRRL Y-17324</name>
    <dbReference type="NCBI Taxonomy" id="984487"/>
    <lineage>
        <taxon>Eukaryota</taxon>
        <taxon>Fungi</taxon>
        <taxon>Dikarya</taxon>
        <taxon>Ascomycota</taxon>
        <taxon>Saccharomycotina</taxon>
        <taxon>Pichiomycetes</taxon>
        <taxon>Debaryomycetaceae</taxon>
        <taxon>Suhomyces</taxon>
    </lineage>
</organism>
<dbReference type="SUPFAM" id="SSF51695">
    <property type="entry name" value="PLC-like phosphodiesterases"/>
    <property type="match status" value="1"/>
</dbReference>
<dbReference type="InterPro" id="IPR004331">
    <property type="entry name" value="SPX_dom"/>
</dbReference>
<dbReference type="PROSITE" id="PS50297">
    <property type="entry name" value="ANK_REP_REGION"/>
    <property type="match status" value="1"/>
</dbReference>
<accession>A0A1E4SGP3</accession>
<evidence type="ECO:0000313" key="8">
    <source>
        <dbReference type="EMBL" id="ODV78687.1"/>
    </source>
</evidence>